<evidence type="ECO:0008006" key="4">
    <source>
        <dbReference type="Google" id="ProtNLM"/>
    </source>
</evidence>
<gene>
    <name evidence="2" type="ORF">ACFOMH_09665</name>
</gene>
<feature type="region of interest" description="Disordered" evidence="1">
    <location>
        <begin position="67"/>
        <end position="86"/>
    </location>
</feature>
<evidence type="ECO:0000256" key="1">
    <source>
        <dbReference type="SAM" id="MobiDB-lite"/>
    </source>
</evidence>
<evidence type="ECO:0000313" key="3">
    <source>
        <dbReference type="Proteomes" id="UP001595721"/>
    </source>
</evidence>
<evidence type="ECO:0000313" key="2">
    <source>
        <dbReference type="EMBL" id="MFC3528441.1"/>
    </source>
</evidence>
<reference evidence="3" key="1">
    <citation type="journal article" date="2019" name="Int. J. Syst. Evol. Microbiol.">
        <title>The Global Catalogue of Microorganisms (GCM) 10K type strain sequencing project: providing services to taxonomists for standard genome sequencing and annotation.</title>
        <authorList>
            <consortium name="The Broad Institute Genomics Platform"/>
            <consortium name="The Broad Institute Genome Sequencing Center for Infectious Disease"/>
            <person name="Wu L."/>
            <person name="Ma J."/>
        </authorList>
    </citation>
    <scope>NUCLEOTIDE SEQUENCE [LARGE SCALE GENOMIC DNA]</scope>
    <source>
        <strain evidence="3">KCTC 42899</strain>
    </source>
</reference>
<keyword evidence="3" id="KW-1185">Reference proteome</keyword>
<protein>
    <recommendedName>
        <fullName evidence="4">DUF1127 domain-containing protein</fullName>
    </recommendedName>
</protein>
<sequence>MSHDVANTFRLGLFGRIAQTLGLRQNDKQPLSSRYDRMQALDDRETRRAIANLPPHLLRDIGVLGGRRVDSRHPTPEGEALRRHLW</sequence>
<dbReference type="RefSeq" id="WP_377744161.1">
    <property type="nucleotide sequence ID" value="NZ_JBHRXJ010000005.1"/>
</dbReference>
<proteinExistence type="predicted"/>
<comment type="caution">
    <text evidence="2">The sequence shown here is derived from an EMBL/GenBank/DDBJ whole genome shotgun (WGS) entry which is preliminary data.</text>
</comment>
<name>A0ABV7R591_9RHOB</name>
<dbReference type="EMBL" id="JBHRXJ010000005">
    <property type="protein sequence ID" value="MFC3528441.1"/>
    <property type="molecule type" value="Genomic_DNA"/>
</dbReference>
<organism evidence="2 3">
    <name type="scientific">Paracoccus mangrovi</name>
    <dbReference type="NCBI Taxonomy" id="1715645"/>
    <lineage>
        <taxon>Bacteria</taxon>
        <taxon>Pseudomonadati</taxon>
        <taxon>Pseudomonadota</taxon>
        <taxon>Alphaproteobacteria</taxon>
        <taxon>Rhodobacterales</taxon>
        <taxon>Paracoccaceae</taxon>
        <taxon>Paracoccus</taxon>
    </lineage>
</organism>
<accession>A0ABV7R591</accession>
<dbReference type="Proteomes" id="UP001595721">
    <property type="component" value="Unassembled WGS sequence"/>
</dbReference>